<dbReference type="Gene3D" id="1.10.260.40">
    <property type="entry name" value="lambda repressor-like DNA-binding domains"/>
    <property type="match status" value="1"/>
</dbReference>
<dbReference type="AlphaFoldDB" id="A0A1S6JGL1"/>
<sequence>MYRLNVARILEAAQKRGDRTAYAIAKRAGVSISSAYRYVDGSAQPDLNSALRLAEAYDLDIRTFMQRVEDEDEEPAGVAA</sequence>
<dbReference type="SMART" id="SM00530">
    <property type="entry name" value="HTH_XRE"/>
    <property type="match status" value="1"/>
</dbReference>
<dbReference type="RefSeq" id="WP_055420642.1">
    <property type="nucleotide sequence ID" value="NZ_CP019724.1"/>
</dbReference>
<feature type="domain" description="HTH cro/C1-type" evidence="1">
    <location>
        <begin position="25"/>
        <end position="64"/>
    </location>
</feature>
<reference evidence="2 3" key="1">
    <citation type="submission" date="2017-02" db="EMBL/GenBank/DDBJ databases">
        <title>Streptomyces pactum ACT12 Genome sequencing and assembly.</title>
        <authorList>
            <person name="Xue Q."/>
            <person name="Yan X."/>
            <person name="Jia L."/>
            <person name="Yan H."/>
        </authorList>
    </citation>
    <scope>NUCLEOTIDE SEQUENCE [LARGE SCALE GENOMIC DNA]</scope>
    <source>
        <strain evidence="2 3">ACT12</strain>
    </source>
</reference>
<dbReference type="GO" id="GO:0003677">
    <property type="term" value="F:DNA binding"/>
    <property type="evidence" value="ECO:0007669"/>
    <property type="project" value="InterPro"/>
</dbReference>
<evidence type="ECO:0000259" key="1">
    <source>
        <dbReference type="PROSITE" id="PS50943"/>
    </source>
</evidence>
<name>A0A1S6JGL1_9ACTN</name>
<dbReference type="CDD" id="cd00093">
    <property type="entry name" value="HTH_XRE"/>
    <property type="match status" value="1"/>
</dbReference>
<evidence type="ECO:0000313" key="3">
    <source>
        <dbReference type="Proteomes" id="UP000189443"/>
    </source>
</evidence>
<organism evidence="2 3">
    <name type="scientific">Streptomyces pactum</name>
    <dbReference type="NCBI Taxonomy" id="68249"/>
    <lineage>
        <taxon>Bacteria</taxon>
        <taxon>Bacillati</taxon>
        <taxon>Actinomycetota</taxon>
        <taxon>Actinomycetes</taxon>
        <taxon>Kitasatosporales</taxon>
        <taxon>Streptomycetaceae</taxon>
        <taxon>Streptomyces</taxon>
    </lineage>
</organism>
<accession>A0A1S6JGL1</accession>
<dbReference type="InterPro" id="IPR001387">
    <property type="entry name" value="Cro/C1-type_HTH"/>
</dbReference>
<dbReference type="SUPFAM" id="SSF47413">
    <property type="entry name" value="lambda repressor-like DNA-binding domains"/>
    <property type="match status" value="1"/>
</dbReference>
<evidence type="ECO:0000313" key="2">
    <source>
        <dbReference type="EMBL" id="AQS70893.1"/>
    </source>
</evidence>
<keyword evidence="3" id="KW-1185">Reference proteome</keyword>
<dbReference type="OrthoDB" id="4250625at2"/>
<protein>
    <submittedName>
        <fullName evidence="2">Transcriptional regulator</fullName>
    </submittedName>
</protein>
<gene>
    <name evidence="2" type="ORF">B1H29_31945</name>
</gene>
<dbReference type="Pfam" id="PF13560">
    <property type="entry name" value="HTH_31"/>
    <property type="match status" value="1"/>
</dbReference>
<dbReference type="EMBL" id="CP019724">
    <property type="protein sequence ID" value="AQS70893.1"/>
    <property type="molecule type" value="Genomic_DNA"/>
</dbReference>
<dbReference type="PROSITE" id="PS50943">
    <property type="entry name" value="HTH_CROC1"/>
    <property type="match status" value="1"/>
</dbReference>
<dbReference type="KEGG" id="spac:B1H29_31945"/>
<dbReference type="Proteomes" id="UP000189443">
    <property type="component" value="Chromosome"/>
</dbReference>
<proteinExistence type="predicted"/>
<dbReference type="InterPro" id="IPR010982">
    <property type="entry name" value="Lambda_DNA-bd_dom_sf"/>
</dbReference>